<dbReference type="NCBIfam" id="NF011465">
    <property type="entry name" value="PRK14886.1-1"/>
    <property type="match status" value="1"/>
</dbReference>
<dbReference type="Pfam" id="PF08617">
    <property type="entry name" value="CGI-121"/>
    <property type="match status" value="1"/>
</dbReference>
<accession>A0A7C3J3K2</accession>
<comment type="similarity">
    <text evidence="1">Belongs to the CGI121/TPRKB family.</text>
</comment>
<dbReference type="Gene3D" id="3.30.2380.10">
    <property type="entry name" value="CGI121/TPRKB"/>
    <property type="match status" value="1"/>
</dbReference>
<dbReference type="EMBL" id="DSTX01000002">
    <property type="protein sequence ID" value="HFK20076.1"/>
    <property type="molecule type" value="Genomic_DNA"/>
</dbReference>
<gene>
    <name evidence="2" type="ORF">ENS19_02225</name>
</gene>
<name>A0A7C3J3K2_9CREN</name>
<dbReference type="InterPro" id="IPR036504">
    <property type="entry name" value="CGI121/TPRKB_sf"/>
</dbReference>
<comment type="caution">
    <text evidence="2">The sequence shown here is derived from an EMBL/GenBank/DDBJ whole genome shotgun (WGS) entry which is preliminary data.</text>
</comment>
<dbReference type="SUPFAM" id="SSF143870">
    <property type="entry name" value="PF0523-like"/>
    <property type="match status" value="1"/>
</dbReference>
<proteinExistence type="inferred from homology"/>
<evidence type="ECO:0000256" key="1">
    <source>
        <dbReference type="ARBA" id="ARBA00005546"/>
    </source>
</evidence>
<evidence type="ECO:0000313" key="2">
    <source>
        <dbReference type="EMBL" id="HFK20076.1"/>
    </source>
</evidence>
<organism evidence="2">
    <name type="scientific">Candidatus Methanomethylicus mesodigestus</name>
    <dbReference type="NCBI Taxonomy" id="1867258"/>
    <lineage>
        <taxon>Archaea</taxon>
        <taxon>Thermoproteota</taxon>
        <taxon>Methanosuratincolia</taxon>
        <taxon>Candidatus Methanomethylicales</taxon>
        <taxon>Candidatus Methanomethylicaceae</taxon>
        <taxon>Candidatus Methanomethylicus</taxon>
    </lineage>
</organism>
<dbReference type="InterPro" id="IPR013926">
    <property type="entry name" value="CGI121/TPRKB"/>
</dbReference>
<dbReference type="AlphaFoldDB" id="A0A7C3J3K2"/>
<reference evidence="2" key="1">
    <citation type="journal article" date="2020" name="mSystems">
        <title>Genome- and Community-Level Interaction Insights into Carbon Utilization and Element Cycling Functions of Hydrothermarchaeota in Hydrothermal Sediment.</title>
        <authorList>
            <person name="Zhou Z."/>
            <person name="Liu Y."/>
            <person name="Xu W."/>
            <person name="Pan J."/>
            <person name="Luo Z.H."/>
            <person name="Li M."/>
        </authorList>
    </citation>
    <scope>NUCLEOTIDE SEQUENCE [LARGE SCALE GENOMIC DNA]</scope>
    <source>
        <strain evidence="2">SpSt-468</strain>
    </source>
</reference>
<sequence length="189" mass="20200">MMQIIELGGGGRFNFISIMGIRVKPGANADAFLKSMADLRGASVQLLDADLVAGKEHLVTAALLAAKSWGAGEAVAKSPSTEVLLYASGERQIKEAIRKLGAKPNSASWCAIAVAEQRRDLEEAHQRMAEFGDEDDRLVEISARKKNALISAFSISTAELSLAEGLVGTEEIALKSLVLEKTALSDLYR</sequence>
<protein>
    <submittedName>
        <fullName evidence="2">Uncharacterized protein</fullName>
    </submittedName>
</protein>